<proteinExistence type="predicted"/>
<dbReference type="EMBL" id="VSSQ01010036">
    <property type="protein sequence ID" value="MPM43263.1"/>
    <property type="molecule type" value="Genomic_DNA"/>
</dbReference>
<gene>
    <name evidence="1" type="ORF">SDC9_89936</name>
</gene>
<dbReference type="AlphaFoldDB" id="A0A644ZXA0"/>
<dbReference type="Pfam" id="PF14103">
    <property type="entry name" value="DUF4276"/>
    <property type="match status" value="1"/>
</dbReference>
<evidence type="ECO:0008006" key="2">
    <source>
        <dbReference type="Google" id="ProtNLM"/>
    </source>
</evidence>
<name>A0A644ZXA0_9ZZZZ</name>
<evidence type="ECO:0000313" key="1">
    <source>
        <dbReference type="EMBL" id="MPM43263.1"/>
    </source>
</evidence>
<protein>
    <recommendedName>
        <fullName evidence="2">DUF4276 domain-containing protein</fullName>
    </recommendedName>
</protein>
<sequence length="223" mass="25048">MNNAKEVMIIVEGKTEQLFIENILAPYFAPKGIYLKATQITKKGQKGGDVRFSRAKTDIRNHLRQRADTFVSIFVDYYGIKEWSGLDSVPDNATPEQIAEHLNTKSKQAILTEFPDSNSAVRFIPFLAVHEFETLLFSDTAVLATELGIEKTTIDRVVSECGTPEQINNSPETAPSKRLENWSRGHYGKTSTGIAIAEKVGIMKMREQCPLFNAWLNSLEHVK</sequence>
<organism evidence="1">
    <name type="scientific">bioreactor metagenome</name>
    <dbReference type="NCBI Taxonomy" id="1076179"/>
    <lineage>
        <taxon>unclassified sequences</taxon>
        <taxon>metagenomes</taxon>
        <taxon>ecological metagenomes</taxon>
    </lineage>
</organism>
<dbReference type="InterPro" id="IPR025455">
    <property type="entry name" value="DUF4276"/>
</dbReference>
<accession>A0A644ZXA0</accession>
<comment type="caution">
    <text evidence="1">The sequence shown here is derived from an EMBL/GenBank/DDBJ whole genome shotgun (WGS) entry which is preliminary data.</text>
</comment>
<reference evidence="1" key="1">
    <citation type="submission" date="2019-08" db="EMBL/GenBank/DDBJ databases">
        <authorList>
            <person name="Kucharzyk K."/>
            <person name="Murdoch R.W."/>
            <person name="Higgins S."/>
            <person name="Loffler F."/>
        </authorList>
    </citation>
    <scope>NUCLEOTIDE SEQUENCE</scope>
</reference>